<evidence type="ECO:0000313" key="6">
    <source>
        <dbReference type="EMBL" id="MBB5472716.1"/>
    </source>
</evidence>
<proteinExistence type="predicted"/>
<reference evidence="6 8" key="2">
    <citation type="submission" date="2020-08" db="EMBL/GenBank/DDBJ databases">
        <title>Sequencing the genomes of 1000 actinobacteria strains.</title>
        <authorList>
            <person name="Klenk H.-P."/>
        </authorList>
    </citation>
    <scope>NUCLEOTIDE SEQUENCE [LARGE SCALE GENOMIC DNA]</scope>
    <source>
        <strain evidence="6 8">DSM 9581</strain>
    </source>
</reference>
<dbReference type="OrthoDB" id="37081at2"/>
<evidence type="ECO:0000256" key="1">
    <source>
        <dbReference type="ARBA" id="ARBA00023015"/>
    </source>
</evidence>
<dbReference type="RefSeq" id="WP_146840547.1">
    <property type="nucleotide sequence ID" value="NZ_BJVQ01000087.1"/>
</dbReference>
<protein>
    <submittedName>
        <fullName evidence="5">LacI family transcriptional regulator</fullName>
    </submittedName>
</protein>
<feature type="domain" description="HTH lacI-type" evidence="4">
    <location>
        <begin position="2"/>
        <end position="56"/>
    </location>
</feature>
<dbReference type="Pfam" id="PF13377">
    <property type="entry name" value="Peripla_BP_3"/>
    <property type="match status" value="1"/>
</dbReference>
<dbReference type="InterPro" id="IPR010982">
    <property type="entry name" value="Lambda_DNA-bd_dom_sf"/>
</dbReference>
<evidence type="ECO:0000256" key="3">
    <source>
        <dbReference type="ARBA" id="ARBA00023163"/>
    </source>
</evidence>
<dbReference type="SMART" id="SM00354">
    <property type="entry name" value="HTH_LACI"/>
    <property type="match status" value="1"/>
</dbReference>
<dbReference type="AlphaFoldDB" id="A0A511FH34"/>
<dbReference type="GO" id="GO:0003700">
    <property type="term" value="F:DNA-binding transcription factor activity"/>
    <property type="evidence" value="ECO:0007669"/>
    <property type="project" value="TreeGrafter"/>
</dbReference>
<dbReference type="InterPro" id="IPR000843">
    <property type="entry name" value="HTH_LacI"/>
</dbReference>
<dbReference type="Proteomes" id="UP000564629">
    <property type="component" value="Unassembled WGS sequence"/>
</dbReference>
<name>A0A511FH34_9CELL</name>
<dbReference type="Gene3D" id="3.40.50.2300">
    <property type="match status" value="2"/>
</dbReference>
<dbReference type="PANTHER" id="PTHR30146">
    <property type="entry name" value="LACI-RELATED TRANSCRIPTIONAL REPRESSOR"/>
    <property type="match status" value="1"/>
</dbReference>
<dbReference type="EMBL" id="JACHDN010000001">
    <property type="protein sequence ID" value="MBB5472716.1"/>
    <property type="molecule type" value="Genomic_DNA"/>
</dbReference>
<dbReference type="Gene3D" id="1.10.260.40">
    <property type="entry name" value="lambda repressor-like DNA-binding domains"/>
    <property type="match status" value="1"/>
</dbReference>
<keyword evidence="1" id="KW-0805">Transcription regulation</keyword>
<keyword evidence="3" id="KW-0804">Transcription</keyword>
<reference evidence="5 7" key="1">
    <citation type="submission" date="2019-07" db="EMBL/GenBank/DDBJ databases">
        <title>Whole genome shotgun sequence of Cellulomonas hominis NBRC 16055.</title>
        <authorList>
            <person name="Hosoyama A."/>
            <person name="Uohara A."/>
            <person name="Ohji S."/>
            <person name="Ichikawa N."/>
        </authorList>
    </citation>
    <scope>NUCLEOTIDE SEQUENCE [LARGE SCALE GENOMIC DNA]</scope>
    <source>
        <strain evidence="5 7">NBRC 16055</strain>
    </source>
</reference>
<evidence type="ECO:0000259" key="4">
    <source>
        <dbReference type="PROSITE" id="PS50932"/>
    </source>
</evidence>
<dbReference type="InterPro" id="IPR046335">
    <property type="entry name" value="LacI/GalR-like_sensor"/>
</dbReference>
<dbReference type="SUPFAM" id="SSF53822">
    <property type="entry name" value="Periplasmic binding protein-like I"/>
    <property type="match status" value="1"/>
</dbReference>
<organism evidence="5 7">
    <name type="scientific">Cellulomonas hominis</name>
    <dbReference type="NCBI Taxonomy" id="156981"/>
    <lineage>
        <taxon>Bacteria</taxon>
        <taxon>Bacillati</taxon>
        <taxon>Actinomycetota</taxon>
        <taxon>Actinomycetes</taxon>
        <taxon>Micrococcales</taxon>
        <taxon>Cellulomonadaceae</taxon>
        <taxon>Cellulomonas</taxon>
    </lineage>
</organism>
<sequence>MATIKDVARLAGVSPMTASRVVNGTGNVGADAAARVHDAVTTLGYTRNHAASTLRRRGGPTWTVGLVIENVANPFQAQLHREIEDAVRARGSLVLAASTDEDPQRMAELVQELRSRQVDGLVVAPPPGDQSYLAVARRQGIPVVLVDRPADGIAAPAVLSDGRAGTQEAVSHLVAHGHRRIAYVTDLRSATMRERHAGFLDGLRVHGLDADPAVVRTDVETPEAAYATVLRLLDLPQPPTAVVTGRDGTTIGALRALHHAGAQRRVALVGFDDVELADLVEPGLTVVAQDPVAVGRSAARLLLDQLARPDEVVEGVRLRTTLIPRGSGEIPAG</sequence>
<keyword evidence="7" id="KW-1185">Reference proteome</keyword>
<dbReference type="EMBL" id="BJVQ01000087">
    <property type="protein sequence ID" value="GEL48566.1"/>
    <property type="molecule type" value="Genomic_DNA"/>
</dbReference>
<dbReference type="Pfam" id="PF00356">
    <property type="entry name" value="LacI"/>
    <property type="match status" value="1"/>
</dbReference>
<evidence type="ECO:0000313" key="8">
    <source>
        <dbReference type="Proteomes" id="UP000564629"/>
    </source>
</evidence>
<comment type="caution">
    <text evidence="5">The sequence shown here is derived from an EMBL/GenBank/DDBJ whole genome shotgun (WGS) entry which is preliminary data.</text>
</comment>
<dbReference type="PROSITE" id="PS00356">
    <property type="entry name" value="HTH_LACI_1"/>
    <property type="match status" value="1"/>
</dbReference>
<dbReference type="PRINTS" id="PR00036">
    <property type="entry name" value="HTHLACI"/>
</dbReference>
<dbReference type="CDD" id="cd06267">
    <property type="entry name" value="PBP1_LacI_sugar_binding-like"/>
    <property type="match status" value="1"/>
</dbReference>
<gene>
    <name evidence="5" type="ORF">CHO01_36820</name>
    <name evidence="6" type="ORF">HNR08_001452</name>
</gene>
<evidence type="ECO:0000313" key="7">
    <source>
        <dbReference type="Proteomes" id="UP000321723"/>
    </source>
</evidence>
<dbReference type="PANTHER" id="PTHR30146:SF109">
    <property type="entry name" value="HTH-TYPE TRANSCRIPTIONAL REGULATOR GALS"/>
    <property type="match status" value="1"/>
</dbReference>
<dbReference type="SUPFAM" id="SSF47413">
    <property type="entry name" value="lambda repressor-like DNA-binding domains"/>
    <property type="match status" value="1"/>
</dbReference>
<keyword evidence="2" id="KW-0238">DNA-binding</keyword>
<evidence type="ECO:0000256" key="2">
    <source>
        <dbReference type="ARBA" id="ARBA00023125"/>
    </source>
</evidence>
<dbReference type="CDD" id="cd01392">
    <property type="entry name" value="HTH_LacI"/>
    <property type="match status" value="1"/>
</dbReference>
<accession>A0A511FH34</accession>
<evidence type="ECO:0000313" key="5">
    <source>
        <dbReference type="EMBL" id="GEL48566.1"/>
    </source>
</evidence>
<dbReference type="GO" id="GO:0000976">
    <property type="term" value="F:transcription cis-regulatory region binding"/>
    <property type="evidence" value="ECO:0007669"/>
    <property type="project" value="TreeGrafter"/>
</dbReference>
<dbReference type="PROSITE" id="PS50932">
    <property type="entry name" value="HTH_LACI_2"/>
    <property type="match status" value="1"/>
</dbReference>
<dbReference type="InterPro" id="IPR028082">
    <property type="entry name" value="Peripla_BP_I"/>
</dbReference>
<dbReference type="Proteomes" id="UP000321723">
    <property type="component" value="Unassembled WGS sequence"/>
</dbReference>